<keyword evidence="1" id="KW-0812">Transmembrane</keyword>
<name>A0A858RN74_9BACT</name>
<feature type="transmembrane region" description="Helical" evidence="1">
    <location>
        <begin position="56"/>
        <end position="75"/>
    </location>
</feature>
<evidence type="ECO:0000256" key="1">
    <source>
        <dbReference type="SAM" id="Phobius"/>
    </source>
</evidence>
<evidence type="ECO:0000259" key="2">
    <source>
        <dbReference type="Pfam" id="PF13387"/>
    </source>
</evidence>
<evidence type="ECO:0000313" key="3">
    <source>
        <dbReference type="EMBL" id="QJE98041.1"/>
    </source>
</evidence>
<dbReference type="InterPro" id="IPR025178">
    <property type="entry name" value="Lnb_N"/>
</dbReference>
<feature type="domain" description="Lnb N-terminal periplasmic" evidence="2">
    <location>
        <begin position="143"/>
        <end position="298"/>
    </location>
</feature>
<dbReference type="Pfam" id="PF13387">
    <property type="entry name" value="Lnb_N"/>
    <property type="match status" value="1"/>
</dbReference>
<keyword evidence="4" id="KW-1185">Reference proteome</keyword>
<dbReference type="KEGG" id="luo:HHL09_20380"/>
<dbReference type="EMBL" id="CP051774">
    <property type="protein sequence ID" value="QJE98041.1"/>
    <property type="molecule type" value="Genomic_DNA"/>
</dbReference>
<feature type="transmembrane region" description="Helical" evidence="1">
    <location>
        <begin position="82"/>
        <end position="100"/>
    </location>
</feature>
<dbReference type="AlphaFoldDB" id="A0A858RN74"/>
<evidence type="ECO:0000313" key="4">
    <source>
        <dbReference type="Proteomes" id="UP000501812"/>
    </source>
</evidence>
<sequence>METPSPSSGDRASTITPRPQGAKVVRFIGRNLLRLLLLFPIAWCFGAVYFDGPFPGTGNLVIGVLWLALLGCLLFRARSGRGRWLTLAAGLALVIVPWSFKQPSNDRNWSPEYARTAGATIDGDAVTFTNYRNFDYALDGSVTERWETRTVHLSKLRGIDFFLNYWGSPLIAHPIFSFDFGDEGHIAFSIETRREKGEVYTTLGGLYKLYELCYLVGDERDFVRVRTNIRKDEDAYLFRLSAPPEQARARFLEYVTQIQNLAKKPRFYNVLTANCTTAIRSQLHVQKKSIPDWRLLLNGKLDEMFAEHGLFAVKDLPLSELKEKGHVDERALQAQDDPQFSRKIRIGVPGY</sequence>
<dbReference type="RefSeq" id="WP_169456474.1">
    <property type="nucleotide sequence ID" value="NZ_CP051774.1"/>
</dbReference>
<reference evidence="3 4" key="1">
    <citation type="submission" date="2020-04" db="EMBL/GenBank/DDBJ databases">
        <title>Luteolibacter sp. G-1-1-1 isolated from soil.</title>
        <authorList>
            <person name="Dahal R.H."/>
        </authorList>
    </citation>
    <scope>NUCLEOTIDE SEQUENCE [LARGE SCALE GENOMIC DNA]</scope>
    <source>
        <strain evidence="3 4">G-1-1-1</strain>
    </source>
</reference>
<keyword evidence="1" id="KW-0472">Membrane</keyword>
<dbReference type="Proteomes" id="UP000501812">
    <property type="component" value="Chromosome"/>
</dbReference>
<organism evidence="3 4">
    <name type="scientific">Luteolibacter luteus</name>
    <dbReference type="NCBI Taxonomy" id="2728835"/>
    <lineage>
        <taxon>Bacteria</taxon>
        <taxon>Pseudomonadati</taxon>
        <taxon>Verrucomicrobiota</taxon>
        <taxon>Verrucomicrobiia</taxon>
        <taxon>Verrucomicrobiales</taxon>
        <taxon>Verrucomicrobiaceae</taxon>
        <taxon>Luteolibacter</taxon>
    </lineage>
</organism>
<gene>
    <name evidence="3" type="ORF">HHL09_20380</name>
</gene>
<accession>A0A858RN74</accession>
<keyword evidence="1" id="KW-1133">Transmembrane helix</keyword>
<proteinExistence type="predicted"/>
<feature type="transmembrane region" description="Helical" evidence="1">
    <location>
        <begin position="32"/>
        <end position="50"/>
    </location>
</feature>
<protein>
    <submittedName>
        <fullName evidence="3">DUF4105 domain-containing protein</fullName>
    </submittedName>
</protein>